<evidence type="ECO:0000256" key="2">
    <source>
        <dbReference type="ARBA" id="ARBA00022723"/>
    </source>
</evidence>
<evidence type="ECO:0000256" key="3">
    <source>
        <dbReference type="ARBA" id="ARBA00022771"/>
    </source>
</evidence>
<evidence type="ECO:0000256" key="6">
    <source>
        <dbReference type="PROSITE-ProRule" id="PRU00042"/>
    </source>
</evidence>
<dbReference type="EMBL" id="JBAMMX010000006">
    <property type="protein sequence ID" value="KAK6937673.1"/>
    <property type="molecule type" value="Genomic_DNA"/>
</dbReference>
<dbReference type="InterPro" id="IPR013087">
    <property type="entry name" value="Znf_C2H2_type"/>
</dbReference>
<keyword evidence="9" id="KW-1185">Reference proteome</keyword>
<comment type="caution">
    <text evidence="8">The sequence shown here is derived from an EMBL/GenBank/DDBJ whole genome shotgun (WGS) entry which is preliminary data.</text>
</comment>
<keyword evidence="2" id="KW-0479">Metal-binding</keyword>
<accession>A0AAN8VM94</accession>
<dbReference type="PROSITE" id="PS50157">
    <property type="entry name" value="ZINC_FINGER_C2H2_2"/>
    <property type="match status" value="1"/>
</dbReference>
<evidence type="ECO:0000313" key="8">
    <source>
        <dbReference type="EMBL" id="KAK6937673.1"/>
    </source>
</evidence>
<dbReference type="InterPro" id="IPR044246">
    <property type="entry name" value="ZFP3-like"/>
</dbReference>
<sequence>MGDEKKQVHANNAEDTTTRVFPCFFCSRKFYSSQALGGHQNAHKKERTAARRAKRASEYSSLTNFSASTFPHPLVFAPSHPHAGLLNPSLYITAHSSNLNHFHGPHFADHFGSNGVPRFQNVVFYGGSSSNAFQFEEDDRSFINWQRGLRCNDCSGGSSPKIAKPIKKHNIDGCGDENKEQAIDLSLHL</sequence>
<evidence type="ECO:0000256" key="1">
    <source>
        <dbReference type="ARBA" id="ARBA00004123"/>
    </source>
</evidence>
<keyword evidence="5" id="KW-0539">Nucleus</keyword>
<dbReference type="PANTHER" id="PTHR47287">
    <property type="entry name" value="C2H2 AND C2HC ZINC FINGERS SUPERFAMILY PROTEIN"/>
    <property type="match status" value="1"/>
</dbReference>
<dbReference type="GO" id="GO:0009788">
    <property type="term" value="P:negative regulation of abscisic acid-activated signaling pathway"/>
    <property type="evidence" value="ECO:0007669"/>
    <property type="project" value="InterPro"/>
</dbReference>
<dbReference type="PROSITE" id="PS00028">
    <property type="entry name" value="ZINC_FINGER_C2H2_1"/>
    <property type="match status" value="1"/>
</dbReference>
<dbReference type="Gene3D" id="3.30.160.60">
    <property type="entry name" value="Classic Zinc Finger"/>
    <property type="match status" value="1"/>
</dbReference>
<keyword evidence="4" id="KW-0862">Zinc</keyword>
<protein>
    <recommendedName>
        <fullName evidence="7">C2H2-type domain-containing protein</fullName>
    </recommendedName>
</protein>
<comment type="subcellular location">
    <subcellularLocation>
        <location evidence="1">Nucleus</location>
    </subcellularLocation>
</comment>
<dbReference type="Proteomes" id="UP001370490">
    <property type="component" value="Unassembled WGS sequence"/>
</dbReference>
<dbReference type="AlphaFoldDB" id="A0AAN8VM94"/>
<organism evidence="8 9">
    <name type="scientific">Dillenia turbinata</name>
    <dbReference type="NCBI Taxonomy" id="194707"/>
    <lineage>
        <taxon>Eukaryota</taxon>
        <taxon>Viridiplantae</taxon>
        <taxon>Streptophyta</taxon>
        <taxon>Embryophyta</taxon>
        <taxon>Tracheophyta</taxon>
        <taxon>Spermatophyta</taxon>
        <taxon>Magnoliopsida</taxon>
        <taxon>eudicotyledons</taxon>
        <taxon>Gunneridae</taxon>
        <taxon>Pentapetalae</taxon>
        <taxon>Dilleniales</taxon>
        <taxon>Dilleniaceae</taxon>
        <taxon>Dillenia</taxon>
    </lineage>
</organism>
<evidence type="ECO:0000259" key="7">
    <source>
        <dbReference type="PROSITE" id="PS50157"/>
    </source>
</evidence>
<keyword evidence="3 6" id="KW-0863">Zinc-finger</keyword>
<feature type="domain" description="C2H2-type" evidence="7">
    <location>
        <begin position="21"/>
        <end position="48"/>
    </location>
</feature>
<evidence type="ECO:0000256" key="4">
    <source>
        <dbReference type="ARBA" id="ARBA00022833"/>
    </source>
</evidence>
<dbReference type="SUPFAM" id="SSF57667">
    <property type="entry name" value="beta-beta-alpha zinc fingers"/>
    <property type="match status" value="1"/>
</dbReference>
<gene>
    <name evidence="8" type="ORF">RJ641_031181</name>
</gene>
<dbReference type="GO" id="GO:0005634">
    <property type="term" value="C:nucleus"/>
    <property type="evidence" value="ECO:0007669"/>
    <property type="project" value="UniProtKB-SubCell"/>
</dbReference>
<evidence type="ECO:0000313" key="9">
    <source>
        <dbReference type="Proteomes" id="UP001370490"/>
    </source>
</evidence>
<reference evidence="8 9" key="1">
    <citation type="submission" date="2023-12" db="EMBL/GenBank/DDBJ databases">
        <title>A high-quality genome assembly for Dillenia turbinata (Dilleniales).</title>
        <authorList>
            <person name="Chanderbali A."/>
        </authorList>
    </citation>
    <scope>NUCLEOTIDE SEQUENCE [LARGE SCALE GENOMIC DNA]</scope>
    <source>
        <strain evidence="8">LSX21</strain>
        <tissue evidence="8">Leaf</tissue>
    </source>
</reference>
<dbReference type="InterPro" id="IPR036236">
    <property type="entry name" value="Znf_C2H2_sf"/>
</dbReference>
<dbReference type="PANTHER" id="PTHR47287:SF15">
    <property type="entry name" value="ZINC FINGER PROTEIN 3-LIKE"/>
    <property type="match status" value="1"/>
</dbReference>
<name>A0AAN8VM94_9MAGN</name>
<dbReference type="GO" id="GO:0008270">
    <property type="term" value="F:zinc ion binding"/>
    <property type="evidence" value="ECO:0007669"/>
    <property type="project" value="UniProtKB-KW"/>
</dbReference>
<evidence type="ECO:0000256" key="5">
    <source>
        <dbReference type="ARBA" id="ARBA00023242"/>
    </source>
</evidence>
<proteinExistence type="predicted"/>